<dbReference type="OMA" id="ICHERFA"/>
<evidence type="ECO:0000256" key="4">
    <source>
        <dbReference type="ARBA" id="ARBA00022833"/>
    </source>
</evidence>
<dbReference type="InterPro" id="IPR036236">
    <property type="entry name" value="Znf_C2H2_sf"/>
</dbReference>
<keyword evidence="2" id="KW-0677">Repeat</keyword>
<keyword evidence="4" id="KW-0862">Zinc</keyword>
<dbReference type="PANTHER" id="PTHR24379">
    <property type="entry name" value="KRAB AND ZINC FINGER DOMAIN-CONTAINING"/>
    <property type="match status" value="1"/>
</dbReference>
<dbReference type="GO" id="GO:0008270">
    <property type="term" value="F:zinc ion binding"/>
    <property type="evidence" value="ECO:0007669"/>
    <property type="project" value="UniProtKB-KW"/>
</dbReference>
<keyword evidence="6" id="KW-0812">Transmembrane</keyword>
<dbReference type="Gene3D" id="3.30.160.60">
    <property type="entry name" value="Classic Zinc Finger"/>
    <property type="match status" value="2"/>
</dbReference>
<reference evidence="9" key="1">
    <citation type="submission" date="2011-07" db="EMBL/GenBank/DDBJ databases">
        <authorList>
            <consortium name="Caenorhabditis brenneri Sequencing and Analysis Consortium"/>
            <person name="Wilson R.K."/>
        </authorList>
    </citation>
    <scope>NUCLEOTIDE SEQUENCE [LARGE SCALE GENOMIC DNA]</scope>
    <source>
        <strain evidence="9">PB2801</strain>
    </source>
</reference>
<dbReference type="HOGENOM" id="CLU_429745_0_0_1"/>
<evidence type="ECO:0000256" key="2">
    <source>
        <dbReference type="ARBA" id="ARBA00022737"/>
    </source>
</evidence>
<evidence type="ECO:0000313" key="8">
    <source>
        <dbReference type="EMBL" id="EGT30209.1"/>
    </source>
</evidence>
<gene>
    <name evidence="8" type="primary">Cbn-tra-4</name>
    <name evidence="8" type="ORF">CAEBREN_21568</name>
</gene>
<proteinExistence type="predicted"/>
<dbReference type="Proteomes" id="UP000008068">
    <property type="component" value="Unassembled WGS sequence"/>
</dbReference>
<keyword evidence="6" id="KW-0472">Membrane</keyword>
<name>G0M703_CAEBE</name>
<evidence type="ECO:0000256" key="1">
    <source>
        <dbReference type="ARBA" id="ARBA00022723"/>
    </source>
</evidence>
<dbReference type="PROSITE" id="PS50157">
    <property type="entry name" value="ZINC_FINGER_C2H2_2"/>
    <property type="match status" value="2"/>
</dbReference>
<dbReference type="PANTHER" id="PTHR24379:SF121">
    <property type="entry name" value="C2H2-TYPE DOMAIN-CONTAINING PROTEIN"/>
    <property type="match status" value="1"/>
</dbReference>
<dbReference type="OrthoDB" id="6077919at2759"/>
<dbReference type="EMBL" id="GL379786">
    <property type="protein sequence ID" value="EGT30209.1"/>
    <property type="molecule type" value="Genomic_DNA"/>
</dbReference>
<keyword evidence="3 5" id="KW-0863">Zinc-finger</keyword>
<dbReference type="InParanoid" id="G0M703"/>
<sequence length="637" mass="74037">MEDVDPEYMIAENLSFFNDTNVKTSMMQFQQKSTDRIVGRNIINTGYSQDCNILNSEDFWEQVNAHHDSNDDNVSDLGFDVLSETIRRTSDMPLEKEEPGEEGAKLEGVGQLLKQLRGEYRPPQKERIVLDGMGRRYRDISKFPVSRLGEFQQTLSLDGIQMGIDFNIPKFPTDVTVVRQMFRQKMIRCKACKNRFIERFIYEHHLEQHHPDLHKQYMQELEESIEEQRQRDIEMRHIEELESGGFIPPESEISQPSENPNLIPLPGENSNGYIPRFNQYGKVLAKRPFVKKISPQCPFCDKRFSNEMSLKKHFLKKHENVTDIRQCLKCFKSAGNEAEMAAHDCELTYVCFSCTPLRNLCTETRLVNHYKKFHRGKNSGFHCDQCQQKFLTPRKLRRHKKINHVFTKNIQCHFCEEYFISEVAVMTHERIHTGIIKFECKVCDFRANRYVTMEEHMKNDHGCVCSICHERFAEYDEMRHHVYMEHGGYMAVDEPIGKAEESKTLLEICNCSIYRVSSDVDAFQRRLRRHQNPAASLCRFLFGMAAAPLPSALTTFPIFYVYLFAPMLSNLILLDKPFFHRQGRRDGGGHPTFIFSFHVPILSLGFSFSPHCCFKPPLLTLSDTSGILSVSFSVFAC</sequence>
<evidence type="ECO:0000256" key="3">
    <source>
        <dbReference type="ARBA" id="ARBA00022771"/>
    </source>
</evidence>
<feature type="transmembrane region" description="Helical" evidence="6">
    <location>
        <begin position="559"/>
        <end position="575"/>
    </location>
</feature>
<keyword evidence="1" id="KW-0479">Metal-binding</keyword>
<evidence type="ECO:0000256" key="6">
    <source>
        <dbReference type="SAM" id="Phobius"/>
    </source>
</evidence>
<evidence type="ECO:0000256" key="5">
    <source>
        <dbReference type="PROSITE-ProRule" id="PRU00042"/>
    </source>
</evidence>
<dbReference type="STRING" id="135651.G0M703"/>
<protein>
    <submittedName>
        <fullName evidence="8">CBN-TRA-4 protein</fullName>
    </submittedName>
</protein>
<feature type="domain" description="C2H2-type" evidence="7">
    <location>
        <begin position="381"/>
        <end position="409"/>
    </location>
</feature>
<keyword evidence="6" id="KW-1133">Transmembrane helix</keyword>
<dbReference type="SUPFAM" id="SSF57667">
    <property type="entry name" value="beta-beta-alpha zinc fingers"/>
    <property type="match status" value="1"/>
</dbReference>
<accession>G0M703</accession>
<dbReference type="eggNOG" id="KOG1721">
    <property type="taxonomic scope" value="Eukaryota"/>
</dbReference>
<organism evidence="9">
    <name type="scientific">Caenorhabditis brenneri</name>
    <name type="common">Nematode worm</name>
    <dbReference type="NCBI Taxonomy" id="135651"/>
    <lineage>
        <taxon>Eukaryota</taxon>
        <taxon>Metazoa</taxon>
        <taxon>Ecdysozoa</taxon>
        <taxon>Nematoda</taxon>
        <taxon>Chromadorea</taxon>
        <taxon>Rhabditida</taxon>
        <taxon>Rhabditina</taxon>
        <taxon>Rhabditomorpha</taxon>
        <taxon>Rhabditoidea</taxon>
        <taxon>Rhabditidae</taxon>
        <taxon>Peloderinae</taxon>
        <taxon>Caenorhabditis</taxon>
    </lineage>
</organism>
<feature type="domain" description="C2H2-type" evidence="7">
    <location>
        <begin position="410"/>
        <end position="434"/>
    </location>
</feature>
<dbReference type="SMART" id="SM00355">
    <property type="entry name" value="ZnF_C2H2"/>
    <property type="match status" value="7"/>
</dbReference>
<dbReference type="PROSITE" id="PS00028">
    <property type="entry name" value="ZINC_FINGER_C2H2_1"/>
    <property type="match status" value="4"/>
</dbReference>
<dbReference type="InterPro" id="IPR013087">
    <property type="entry name" value="Znf_C2H2_type"/>
</dbReference>
<evidence type="ECO:0000259" key="7">
    <source>
        <dbReference type="PROSITE" id="PS50157"/>
    </source>
</evidence>
<keyword evidence="9" id="KW-1185">Reference proteome</keyword>
<evidence type="ECO:0000313" key="9">
    <source>
        <dbReference type="Proteomes" id="UP000008068"/>
    </source>
</evidence>
<dbReference type="AlphaFoldDB" id="G0M703"/>